<evidence type="ECO:0000256" key="1">
    <source>
        <dbReference type="SAM" id="MobiDB-lite"/>
    </source>
</evidence>
<evidence type="ECO:0000313" key="2">
    <source>
        <dbReference type="EMBL" id="GJS81582.1"/>
    </source>
</evidence>
<dbReference type="Proteomes" id="UP001151760">
    <property type="component" value="Unassembled WGS sequence"/>
</dbReference>
<keyword evidence="3" id="KW-1185">Reference proteome</keyword>
<name>A0ABQ4YXQ4_9ASTR</name>
<evidence type="ECO:0000313" key="3">
    <source>
        <dbReference type="Proteomes" id="UP001151760"/>
    </source>
</evidence>
<sequence>MYAIDVEPILPRCRNNREVHLDYLKHLKESVETLREIVGEARVERPLDISLASAYLYTKQSQELLEYVIGTCPKDFNKQDKNHATTPFNRKKHVTFEDQCETSNKNTQKHVK</sequence>
<gene>
    <name evidence="2" type="ORF">Tco_0748123</name>
</gene>
<accession>A0ABQ4YXQ4</accession>
<feature type="region of interest" description="Disordered" evidence="1">
    <location>
        <begin position="77"/>
        <end position="112"/>
    </location>
</feature>
<dbReference type="EMBL" id="BQNB010010758">
    <property type="protein sequence ID" value="GJS81582.1"/>
    <property type="molecule type" value="Genomic_DNA"/>
</dbReference>
<proteinExistence type="predicted"/>
<protein>
    <submittedName>
        <fullName evidence="2">Uncharacterized protein</fullName>
    </submittedName>
</protein>
<reference evidence="2" key="2">
    <citation type="submission" date="2022-01" db="EMBL/GenBank/DDBJ databases">
        <authorList>
            <person name="Yamashiro T."/>
            <person name="Shiraishi A."/>
            <person name="Satake H."/>
            <person name="Nakayama K."/>
        </authorList>
    </citation>
    <scope>NUCLEOTIDE SEQUENCE</scope>
</reference>
<reference evidence="2" key="1">
    <citation type="journal article" date="2022" name="Int. J. Mol. Sci.">
        <title>Draft Genome of Tanacetum Coccineum: Genomic Comparison of Closely Related Tanacetum-Family Plants.</title>
        <authorList>
            <person name="Yamashiro T."/>
            <person name="Shiraishi A."/>
            <person name="Nakayama K."/>
            <person name="Satake H."/>
        </authorList>
    </citation>
    <scope>NUCLEOTIDE SEQUENCE</scope>
</reference>
<comment type="caution">
    <text evidence="2">The sequence shown here is derived from an EMBL/GenBank/DDBJ whole genome shotgun (WGS) entry which is preliminary data.</text>
</comment>
<organism evidence="2 3">
    <name type="scientific">Tanacetum coccineum</name>
    <dbReference type="NCBI Taxonomy" id="301880"/>
    <lineage>
        <taxon>Eukaryota</taxon>
        <taxon>Viridiplantae</taxon>
        <taxon>Streptophyta</taxon>
        <taxon>Embryophyta</taxon>
        <taxon>Tracheophyta</taxon>
        <taxon>Spermatophyta</taxon>
        <taxon>Magnoliopsida</taxon>
        <taxon>eudicotyledons</taxon>
        <taxon>Gunneridae</taxon>
        <taxon>Pentapetalae</taxon>
        <taxon>asterids</taxon>
        <taxon>campanulids</taxon>
        <taxon>Asterales</taxon>
        <taxon>Asteraceae</taxon>
        <taxon>Asteroideae</taxon>
        <taxon>Anthemideae</taxon>
        <taxon>Anthemidinae</taxon>
        <taxon>Tanacetum</taxon>
    </lineage>
</organism>